<reference evidence="2" key="1">
    <citation type="journal article" date="2017" name="Nat. Commun.">
        <title>The asparagus genome sheds light on the origin and evolution of a young Y chromosome.</title>
        <authorList>
            <person name="Harkess A."/>
            <person name="Zhou J."/>
            <person name="Xu C."/>
            <person name="Bowers J.E."/>
            <person name="Van der Hulst R."/>
            <person name="Ayyampalayam S."/>
            <person name="Mercati F."/>
            <person name="Riccardi P."/>
            <person name="McKain M.R."/>
            <person name="Kakrana A."/>
            <person name="Tang H."/>
            <person name="Ray J."/>
            <person name="Groenendijk J."/>
            <person name="Arikit S."/>
            <person name="Mathioni S.M."/>
            <person name="Nakano M."/>
            <person name="Shan H."/>
            <person name="Telgmann-Rauber A."/>
            <person name="Kanno A."/>
            <person name="Yue Z."/>
            <person name="Chen H."/>
            <person name="Li W."/>
            <person name="Chen Y."/>
            <person name="Xu X."/>
            <person name="Zhang Y."/>
            <person name="Luo S."/>
            <person name="Chen H."/>
            <person name="Gao J."/>
            <person name="Mao Z."/>
            <person name="Pires J.C."/>
            <person name="Luo M."/>
            <person name="Kudrna D."/>
            <person name="Wing R.A."/>
            <person name="Meyers B.C."/>
            <person name="Yi K."/>
            <person name="Kong H."/>
            <person name="Lavrijsen P."/>
            <person name="Sunseri F."/>
            <person name="Falavigna A."/>
            <person name="Ye Y."/>
            <person name="Leebens-Mack J.H."/>
            <person name="Chen G."/>
        </authorList>
    </citation>
    <scope>NUCLEOTIDE SEQUENCE [LARGE SCALE GENOMIC DNA]</scope>
    <source>
        <strain evidence="2">cv. DH0086</strain>
    </source>
</reference>
<dbReference type="Gramene" id="ONK72311">
    <property type="protein sequence ID" value="ONK72311"/>
    <property type="gene ID" value="A4U43_C04F18010"/>
</dbReference>
<organism evidence="1 2">
    <name type="scientific">Asparagus officinalis</name>
    <name type="common">Garden asparagus</name>
    <dbReference type="NCBI Taxonomy" id="4686"/>
    <lineage>
        <taxon>Eukaryota</taxon>
        <taxon>Viridiplantae</taxon>
        <taxon>Streptophyta</taxon>
        <taxon>Embryophyta</taxon>
        <taxon>Tracheophyta</taxon>
        <taxon>Spermatophyta</taxon>
        <taxon>Magnoliopsida</taxon>
        <taxon>Liliopsida</taxon>
        <taxon>Asparagales</taxon>
        <taxon>Asparagaceae</taxon>
        <taxon>Asparagoideae</taxon>
        <taxon>Asparagus</taxon>
    </lineage>
</organism>
<gene>
    <name evidence="1" type="ORF">A4U43_C04F18010</name>
</gene>
<evidence type="ECO:0000313" key="2">
    <source>
        <dbReference type="Proteomes" id="UP000243459"/>
    </source>
</evidence>
<keyword evidence="2" id="KW-1185">Reference proteome</keyword>
<name>A0A5P1F6L7_ASPOF</name>
<evidence type="ECO:0000313" key="1">
    <source>
        <dbReference type="EMBL" id="ONK72311.1"/>
    </source>
</evidence>
<proteinExistence type="predicted"/>
<dbReference type="Proteomes" id="UP000243459">
    <property type="component" value="Chromosome 4"/>
</dbReference>
<dbReference type="EMBL" id="CM007384">
    <property type="protein sequence ID" value="ONK72311.1"/>
    <property type="molecule type" value="Genomic_DNA"/>
</dbReference>
<protein>
    <submittedName>
        <fullName evidence="1">Uncharacterized protein</fullName>
    </submittedName>
</protein>
<dbReference type="AlphaFoldDB" id="A0A5P1F6L7"/>
<accession>A0A5P1F6L7</accession>
<sequence length="115" mass="12415">MAEHDFGGNAELASLFPATEGSDVCRGKVTRPMKRLQISPERGGKRNVTQGLIEDLELEHDLFSFVVGAPALAPAFAQSLSFDDLQGVESAANSSVSRHPYDSKETDAWSFICSV</sequence>